<feature type="transmembrane region" description="Helical" evidence="1">
    <location>
        <begin position="29"/>
        <end position="55"/>
    </location>
</feature>
<dbReference type="GO" id="GO:0042048">
    <property type="term" value="P:olfactory behavior"/>
    <property type="evidence" value="ECO:0007669"/>
    <property type="project" value="TreeGrafter"/>
</dbReference>
<dbReference type="AlphaFoldDB" id="A0A8R1DHQ4"/>
<keyword evidence="3" id="KW-1185">Reference proteome</keyword>
<name>A0A8R1DHQ4_CAEJA</name>
<proteinExistence type="predicted"/>
<feature type="transmembrane region" description="Helical" evidence="1">
    <location>
        <begin position="141"/>
        <end position="166"/>
    </location>
</feature>
<dbReference type="PANTHER" id="PTHR22943">
    <property type="entry name" value="7-TRANSMEMBRANE DOMAIN RECEPTOR C.ELEGANS"/>
    <property type="match status" value="1"/>
</dbReference>
<dbReference type="GO" id="GO:0005886">
    <property type="term" value="C:plasma membrane"/>
    <property type="evidence" value="ECO:0007669"/>
    <property type="project" value="TreeGrafter"/>
</dbReference>
<accession>A0A8R1DHQ4</accession>
<reference evidence="3" key="1">
    <citation type="submission" date="2010-08" db="EMBL/GenBank/DDBJ databases">
        <authorList>
            <consortium name="Caenorhabditis japonica Sequencing Consortium"/>
            <person name="Wilson R.K."/>
        </authorList>
    </citation>
    <scope>NUCLEOTIDE SEQUENCE [LARGE SCALE GENOMIC DNA]</scope>
    <source>
        <strain evidence="3">DF5081</strain>
    </source>
</reference>
<keyword evidence="1" id="KW-0812">Transmembrane</keyword>
<dbReference type="EnsemblMetazoa" id="CJA02354.1">
    <property type="protein sequence ID" value="CJA02354.1"/>
    <property type="gene ID" value="WBGene00121558"/>
</dbReference>
<dbReference type="SUPFAM" id="SSF81321">
    <property type="entry name" value="Family A G protein-coupled receptor-like"/>
    <property type="match status" value="1"/>
</dbReference>
<dbReference type="GO" id="GO:0038022">
    <property type="term" value="F:G protein-coupled olfactory receptor activity"/>
    <property type="evidence" value="ECO:0007669"/>
    <property type="project" value="TreeGrafter"/>
</dbReference>
<dbReference type="InterPro" id="IPR019428">
    <property type="entry name" value="7TM_GPCR_serpentine_rcpt_Str"/>
</dbReference>
<feature type="transmembrane region" description="Helical" evidence="1">
    <location>
        <begin position="76"/>
        <end position="96"/>
    </location>
</feature>
<evidence type="ECO:0000313" key="2">
    <source>
        <dbReference type="EnsemblMetazoa" id="CJA02354.1"/>
    </source>
</evidence>
<evidence type="ECO:0000256" key="1">
    <source>
        <dbReference type="SAM" id="Phobius"/>
    </source>
</evidence>
<organism evidence="2 3">
    <name type="scientific">Caenorhabditis japonica</name>
    <dbReference type="NCBI Taxonomy" id="281687"/>
    <lineage>
        <taxon>Eukaryota</taxon>
        <taxon>Metazoa</taxon>
        <taxon>Ecdysozoa</taxon>
        <taxon>Nematoda</taxon>
        <taxon>Chromadorea</taxon>
        <taxon>Rhabditida</taxon>
        <taxon>Rhabditina</taxon>
        <taxon>Rhabditomorpha</taxon>
        <taxon>Rhabditoidea</taxon>
        <taxon>Rhabditidae</taxon>
        <taxon>Peloderinae</taxon>
        <taxon>Caenorhabditis</taxon>
    </lineage>
</organism>
<sequence length="214" mass="24413">MAIFVVHFIYRYLVISGNSLLKTFNSWKIILWLLIPISSFLIWFSVGAFLSRPTLKYTEFIRKDFRRVFHEDVGNFLYLGGFSAPSNGVGSLVSLIAIEVLFVSVVLSFVLIITFGSKCYLCILRFTRNKSRSSKSLQSQLFFALVIQTIIPAVLMHFPVAVKIAWSMFSDGIGEYCALVSMAIAIYPAIDPLPYFFIIPHYRKAICGKVLFWY</sequence>
<dbReference type="Pfam" id="PF10326">
    <property type="entry name" value="7TM_GPCR_Str"/>
    <property type="match status" value="1"/>
</dbReference>
<reference evidence="2" key="2">
    <citation type="submission" date="2022-06" db="UniProtKB">
        <authorList>
            <consortium name="EnsemblMetazoa"/>
        </authorList>
    </citation>
    <scope>IDENTIFICATION</scope>
    <source>
        <strain evidence="2">DF5081</strain>
    </source>
</reference>
<feature type="transmembrane region" description="Helical" evidence="1">
    <location>
        <begin position="102"/>
        <end position="121"/>
    </location>
</feature>
<protein>
    <submittedName>
        <fullName evidence="2">Uncharacterized protein</fullName>
    </submittedName>
</protein>
<feature type="transmembrane region" description="Helical" evidence="1">
    <location>
        <begin position="178"/>
        <end position="199"/>
    </location>
</feature>
<dbReference type="PANTHER" id="PTHR22943:SF89">
    <property type="entry name" value="SEVEN TM RECEPTOR"/>
    <property type="match status" value="1"/>
</dbReference>
<keyword evidence="1" id="KW-1133">Transmembrane helix</keyword>
<evidence type="ECO:0000313" key="3">
    <source>
        <dbReference type="Proteomes" id="UP000005237"/>
    </source>
</evidence>
<keyword evidence="1" id="KW-0472">Membrane</keyword>
<dbReference type="Proteomes" id="UP000005237">
    <property type="component" value="Unassembled WGS sequence"/>
</dbReference>